<evidence type="ECO:0000313" key="2">
    <source>
        <dbReference type="EMBL" id="MCI95978.1"/>
    </source>
</evidence>
<feature type="compositionally biased region" description="Basic and acidic residues" evidence="1">
    <location>
        <begin position="24"/>
        <end position="36"/>
    </location>
</feature>
<dbReference type="Proteomes" id="UP000265520">
    <property type="component" value="Unassembled WGS sequence"/>
</dbReference>
<feature type="compositionally biased region" description="Polar residues" evidence="1">
    <location>
        <begin position="1"/>
        <end position="10"/>
    </location>
</feature>
<proteinExistence type="predicted"/>
<dbReference type="EMBL" id="LXQA011402060">
    <property type="protein sequence ID" value="MCI95978.1"/>
    <property type="molecule type" value="Genomic_DNA"/>
</dbReference>
<organism evidence="2 3">
    <name type="scientific">Trifolium medium</name>
    <dbReference type="NCBI Taxonomy" id="97028"/>
    <lineage>
        <taxon>Eukaryota</taxon>
        <taxon>Viridiplantae</taxon>
        <taxon>Streptophyta</taxon>
        <taxon>Embryophyta</taxon>
        <taxon>Tracheophyta</taxon>
        <taxon>Spermatophyta</taxon>
        <taxon>Magnoliopsida</taxon>
        <taxon>eudicotyledons</taxon>
        <taxon>Gunneridae</taxon>
        <taxon>Pentapetalae</taxon>
        <taxon>rosids</taxon>
        <taxon>fabids</taxon>
        <taxon>Fabales</taxon>
        <taxon>Fabaceae</taxon>
        <taxon>Papilionoideae</taxon>
        <taxon>50 kb inversion clade</taxon>
        <taxon>NPAAA clade</taxon>
        <taxon>Hologalegina</taxon>
        <taxon>IRL clade</taxon>
        <taxon>Trifolieae</taxon>
        <taxon>Trifolium</taxon>
    </lineage>
</organism>
<accession>A0A392W5Q2</accession>
<name>A0A392W5Q2_9FABA</name>
<feature type="non-terminal residue" evidence="2">
    <location>
        <position position="36"/>
    </location>
</feature>
<protein>
    <submittedName>
        <fullName evidence="2">Uncharacterized protein</fullName>
    </submittedName>
</protein>
<sequence length="36" mass="4161">MKVKNNTSKTAPKPTDPNPSKTTKRNDLHLKQEQRQ</sequence>
<evidence type="ECO:0000256" key="1">
    <source>
        <dbReference type="SAM" id="MobiDB-lite"/>
    </source>
</evidence>
<feature type="region of interest" description="Disordered" evidence="1">
    <location>
        <begin position="1"/>
        <end position="36"/>
    </location>
</feature>
<keyword evidence="3" id="KW-1185">Reference proteome</keyword>
<reference evidence="2 3" key="1">
    <citation type="journal article" date="2018" name="Front. Plant Sci.">
        <title>Red Clover (Trifolium pratense) and Zigzag Clover (T. medium) - A Picture of Genomic Similarities and Differences.</title>
        <authorList>
            <person name="Dluhosova J."/>
            <person name="Istvanek J."/>
            <person name="Nedelnik J."/>
            <person name="Repkova J."/>
        </authorList>
    </citation>
    <scope>NUCLEOTIDE SEQUENCE [LARGE SCALE GENOMIC DNA]</scope>
    <source>
        <strain evidence="3">cv. 10/8</strain>
        <tissue evidence="2">Leaf</tissue>
    </source>
</reference>
<dbReference type="AlphaFoldDB" id="A0A392W5Q2"/>
<comment type="caution">
    <text evidence="2">The sequence shown here is derived from an EMBL/GenBank/DDBJ whole genome shotgun (WGS) entry which is preliminary data.</text>
</comment>
<evidence type="ECO:0000313" key="3">
    <source>
        <dbReference type="Proteomes" id="UP000265520"/>
    </source>
</evidence>